<dbReference type="OrthoDB" id="3138711at2759"/>
<gene>
    <name evidence="1" type="ORF">OE88DRAFT_1657283</name>
</gene>
<accession>A0A5C3N6Q8</accession>
<dbReference type="EMBL" id="ML213509">
    <property type="protein sequence ID" value="TFK52176.1"/>
    <property type="molecule type" value="Genomic_DNA"/>
</dbReference>
<evidence type="ECO:0000313" key="2">
    <source>
        <dbReference type="Proteomes" id="UP000305948"/>
    </source>
</evidence>
<dbReference type="AlphaFoldDB" id="A0A5C3N6Q8"/>
<reference evidence="1 2" key="1">
    <citation type="journal article" date="2019" name="Nat. Ecol. Evol.">
        <title>Megaphylogeny resolves global patterns of mushroom evolution.</title>
        <authorList>
            <person name="Varga T."/>
            <person name="Krizsan K."/>
            <person name="Foldi C."/>
            <person name="Dima B."/>
            <person name="Sanchez-Garcia M."/>
            <person name="Sanchez-Ramirez S."/>
            <person name="Szollosi G.J."/>
            <person name="Szarkandi J.G."/>
            <person name="Papp V."/>
            <person name="Albert L."/>
            <person name="Andreopoulos W."/>
            <person name="Angelini C."/>
            <person name="Antonin V."/>
            <person name="Barry K.W."/>
            <person name="Bougher N.L."/>
            <person name="Buchanan P."/>
            <person name="Buyck B."/>
            <person name="Bense V."/>
            <person name="Catcheside P."/>
            <person name="Chovatia M."/>
            <person name="Cooper J."/>
            <person name="Damon W."/>
            <person name="Desjardin D."/>
            <person name="Finy P."/>
            <person name="Geml J."/>
            <person name="Haridas S."/>
            <person name="Hughes K."/>
            <person name="Justo A."/>
            <person name="Karasinski D."/>
            <person name="Kautmanova I."/>
            <person name="Kiss B."/>
            <person name="Kocsube S."/>
            <person name="Kotiranta H."/>
            <person name="LaButti K.M."/>
            <person name="Lechner B.E."/>
            <person name="Liimatainen K."/>
            <person name="Lipzen A."/>
            <person name="Lukacs Z."/>
            <person name="Mihaltcheva S."/>
            <person name="Morgado L.N."/>
            <person name="Niskanen T."/>
            <person name="Noordeloos M.E."/>
            <person name="Ohm R.A."/>
            <person name="Ortiz-Santana B."/>
            <person name="Ovrebo C."/>
            <person name="Racz N."/>
            <person name="Riley R."/>
            <person name="Savchenko A."/>
            <person name="Shiryaev A."/>
            <person name="Soop K."/>
            <person name="Spirin V."/>
            <person name="Szebenyi C."/>
            <person name="Tomsovsky M."/>
            <person name="Tulloss R.E."/>
            <person name="Uehling J."/>
            <person name="Grigoriev I.V."/>
            <person name="Vagvolgyi C."/>
            <person name="Papp T."/>
            <person name="Martin F.M."/>
            <person name="Miettinen O."/>
            <person name="Hibbett D.S."/>
            <person name="Nagy L.G."/>
        </authorList>
    </citation>
    <scope>NUCLEOTIDE SEQUENCE [LARGE SCALE GENOMIC DNA]</scope>
    <source>
        <strain evidence="1 2">OMC1185</strain>
    </source>
</reference>
<organism evidence="1 2">
    <name type="scientific">Heliocybe sulcata</name>
    <dbReference type="NCBI Taxonomy" id="5364"/>
    <lineage>
        <taxon>Eukaryota</taxon>
        <taxon>Fungi</taxon>
        <taxon>Dikarya</taxon>
        <taxon>Basidiomycota</taxon>
        <taxon>Agaricomycotina</taxon>
        <taxon>Agaricomycetes</taxon>
        <taxon>Gloeophyllales</taxon>
        <taxon>Gloeophyllaceae</taxon>
        <taxon>Heliocybe</taxon>
    </lineage>
</organism>
<sequence length="389" mass="44345">MHKAFRSIHPHEVLLAPVPPPPASLPSYAGRYTHDFLSNNRSLILRLSPPAFFSLRLHVIRLTQALTPCHRRTIAWPILEPRNSSNIRSYYLDVIAQPVTSLFNHLRNIALFPPLACHEDLIGKYTSIVSFSCDVKESIPALKFPVILFLPQNTLDNEPLALSSDANFALRQALARSSEANVICTDLTTVLIIRRPDNRSEDDTLLYERVKLPDLRALRIIIAAYIFEPISDHSYIEVPQMRDDHQHVTFCGPMPDLSAMPMLPDEEIYRTHHRHADFDGVVLTRDYRWTSQFLHWKKWIGDNVSPRILSLGDVVIGETGGFSKQNGLFSPFYKVEKIPDEVLQHIRSIQRPRPMVPLPESSQSFAVELINELTPQGARDGMCRTYTCK</sequence>
<protein>
    <submittedName>
        <fullName evidence="1">Uncharacterized protein</fullName>
    </submittedName>
</protein>
<dbReference type="Proteomes" id="UP000305948">
    <property type="component" value="Unassembled WGS sequence"/>
</dbReference>
<name>A0A5C3N6Q8_9AGAM</name>
<keyword evidence="2" id="KW-1185">Reference proteome</keyword>
<proteinExistence type="predicted"/>
<evidence type="ECO:0000313" key="1">
    <source>
        <dbReference type="EMBL" id="TFK52176.1"/>
    </source>
</evidence>